<organism evidence="1 2">
    <name type="scientific">Diversispora epigaea</name>
    <dbReference type="NCBI Taxonomy" id="1348612"/>
    <lineage>
        <taxon>Eukaryota</taxon>
        <taxon>Fungi</taxon>
        <taxon>Fungi incertae sedis</taxon>
        <taxon>Mucoromycota</taxon>
        <taxon>Glomeromycotina</taxon>
        <taxon>Glomeromycetes</taxon>
        <taxon>Diversisporales</taxon>
        <taxon>Diversisporaceae</taxon>
        <taxon>Diversispora</taxon>
    </lineage>
</organism>
<evidence type="ECO:0000313" key="1">
    <source>
        <dbReference type="EMBL" id="RHZ46883.1"/>
    </source>
</evidence>
<protein>
    <submittedName>
        <fullName evidence="1">Uncharacterized protein</fullName>
    </submittedName>
</protein>
<comment type="caution">
    <text evidence="1">The sequence shown here is derived from an EMBL/GenBank/DDBJ whole genome shotgun (WGS) entry which is preliminary data.</text>
</comment>
<keyword evidence="2" id="KW-1185">Reference proteome</keyword>
<dbReference type="Proteomes" id="UP000266861">
    <property type="component" value="Unassembled WGS sequence"/>
</dbReference>
<dbReference type="EMBL" id="PQFF01000504">
    <property type="protein sequence ID" value="RHZ46883.1"/>
    <property type="molecule type" value="Genomic_DNA"/>
</dbReference>
<accession>A0A397GD52</accession>
<name>A0A397GD52_9GLOM</name>
<sequence>MQKFYHHNIHVSSNNNSNNTITETASTLLNNISSRSLDPVTNTALEPQQVAAITNTNESNPVNNEIYNNNEINDIENFLTMSQWTPVRLSYQKEKTETVGQFVHFIECKLEREPKGKTIYIANNKEDLTTATEIELRKTPDRNENLKTKTIIVKVNGLWKTAWRDIRNKLSTSGLRVSPNGITFEELKERGAYVARVINLPLGITPRELWLSLQTSGLSRCREAIIIFPSQQILEQWVGQIKDCETAKNQKERDTRRSEYAKRFGKGKENENNLRNIEREEPAIINLLEEISMRLNDLDMMNGRMDAMESHLGIDNEMEQEINQVDNENYGERRMEVKEESNQISLKSVLTSRPPSKFARKTLSSSPMLSELTNRISGMESSVSAVNNRVNTFESNIIVRRNKNGTTRETKNSRTSVGIMLDSEIAKRVYAKSELEGYGLALKLVFTGKYKTILINIYNPPVGSRWTDNIQYRKNKHMNKRIPRLWLKFQEQIFDKINDNSQSLDKIGIISKIQ</sequence>
<proteinExistence type="predicted"/>
<dbReference type="AlphaFoldDB" id="A0A397GD52"/>
<evidence type="ECO:0000313" key="2">
    <source>
        <dbReference type="Proteomes" id="UP000266861"/>
    </source>
</evidence>
<gene>
    <name evidence="1" type="ORF">Glove_606g61</name>
</gene>
<reference evidence="1 2" key="1">
    <citation type="submission" date="2018-08" db="EMBL/GenBank/DDBJ databases">
        <title>Genome and evolution of the arbuscular mycorrhizal fungus Diversispora epigaea (formerly Glomus versiforme) and its bacterial endosymbionts.</title>
        <authorList>
            <person name="Sun X."/>
            <person name="Fei Z."/>
            <person name="Harrison M."/>
        </authorList>
    </citation>
    <scope>NUCLEOTIDE SEQUENCE [LARGE SCALE GENOMIC DNA]</scope>
    <source>
        <strain evidence="1 2">IT104</strain>
    </source>
</reference>